<dbReference type="AlphaFoldDB" id="A0A4Q7XXB3"/>
<comment type="caution">
    <text evidence="2">The sequence shown here is derived from an EMBL/GenBank/DDBJ whole genome shotgun (WGS) entry which is preliminary data.</text>
</comment>
<feature type="region of interest" description="Disordered" evidence="1">
    <location>
        <begin position="1"/>
        <end position="32"/>
    </location>
</feature>
<dbReference type="EMBL" id="SHKW01000008">
    <property type="protein sequence ID" value="RZU28997.1"/>
    <property type="molecule type" value="Genomic_DNA"/>
</dbReference>
<keyword evidence="3" id="KW-1185">Reference proteome</keyword>
<dbReference type="SUPFAM" id="SSF57997">
    <property type="entry name" value="Tropomyosin"/>
    <property type="match status" value="1"/>
</dbReference>
<accession>A0A4Q7XXB3</accession>
<gene>
    <name evidence="2" type="ORF">BDD14_6585</name>
</gene>
<reference evidence="2 3" key="1">
    <citation type="submission" date="2019-02" db="EMBL/GenBank/DDBJ databases">
        <title>Genomic Encyclopedia of Archaeal and Bacterial Type Strains, Phase II (KMG-II): from individual species to whole genera.</title>
        <authorList>
            <person name="Goeker M."/>
        </authorList>
    </citation>
    <scope>NUCLEOTIDE SEQUENCE [LARGE SCALE GENOMIC DNA]</scope>
    <source>
        <strain evidence="2 3">DSM 18101</strain>
    </source>
</reference>
<proteinExistence type="predicted"/>
<dbReference type="Proteomes" id="UP000292958">
    <property type="component" value="Unassembled WGS sequence"/>
</dbReference>
<evidence type="ECO:0000313" key="3">
    <source>
        <dbReference type="Proteomes" id="UP000292958"/>
    </source>
</evidence>
<sequence length="76" mass="8709">MGTLDSVQVAVREGPSLSKPHPSQSKKLARAQRKLKEAELKLKRAERSVELWRRKVADLTFERKCVTQPPLWADNN</sequence>
<evidence type="ECO:0000313" key="2">
    <source>
        <dbReference type="EMBL" id="RZU28997.1"/>
    </source>
</evidence>
<evidence type="ECO:0000256" key="1">
    <source>
        <dbReference type="SAM" id="MobiDB-lite"/>
    </source>
</evidence>
<protein>
    <recommendedName>
        <fullName evidence="4">Transposase</fullName>
    </recommendedName>
</protein>
<organism evidence="2 3">
    <name type="scientific">Edaphobacter modestus</name>
    <dbReference type="NCBI Taxonomy" id="388466"/>
    <lineage>
        <taxon>Bacteria</taxon>
        <taxon>Pseudomonadati</taxon>
        <taxon>Acidobacteriota</taxon>
        <taxon>Terriglobia</taxon>
        <taxon>Terriglobales</taxon>
        <taxon>Acidobacteriaceae</taxon>
        <taxon>Edaphobacter</taxon>
    </lineage>
</organism>
<name>A0A4Q7XXB3_9BACT</name>
<evidence type="ECO:0008006" key="4">
    <source>
        <dbReference type="Google" id="ProtNLM"/>
    </source>
</evidence>
<dbReference type="RefSeq" id="WP_130425426.1">
    <property type="nucleotide sequence ID" value="NZ_SHKW01000008.1"/>
</dbReference>